<comment type="caution">
    <text evidence="2">The sequence shown here is derived from an EMBL/GenBank/DDBJ whole genome shotgun (WGS) entry which is preliminary data.</text>
</comment>
<accession>A0A919YFX4</accession>
<keyword evidence="3" id="KW-1185">Reference proteome</keyword>
<evidence type="ECO:0000256" key="1">
    <source>
        <dbReference type="SAM" id="Phobius"/>
    </source>
</evidence>
<dbReference type="RefSeq" id="WP_212979191.1">
    <property type="nucleotide sequence ID" value="NZ_AP025343.1"/>
</dbReference>
<reference evidence="2 3" key="1">
    <citation type="submission" date="2021-03" db="EMBL/GenBank/DDBJ databases">
        <title>Antimicrobial resistance genes in bacteria isolated from Japanese honey, and their potential for conferring macrolide and lincosamide resistance in the American foulbrood pathogen Paenibacillus larvae.</title>
        <authorList>
            <person name="Okamoto M."/>
            <person name="Kumagai M."/>
            <person name="Kanamori H."/>
            <person name="Takamatsu D."/>
        </authorList>
    </citation>
    <scope>NUCLEOTIDE SEQUENCE [LARGE SCALE GENOMIC DNA]</scope>
    <source>
        <strain evidence="2 3">J34TS1</strain>
    </source>
</reference>
<keyword evidence="1" id="KW-0812">Transmembrane</keyword>
<keyword evidence="1" id="KW-0472">Membrane</keyword>
<dbReference type="AlphaFoldDB" id="A0A919YFX4"/>
<dbReference type="EMBL" id="BORT01000014">
    <property type="protein sequence ID" value="GIO48558.1"/>
    <property type="molecule type" value="Genomic_DNA"/>
</dbReference>
<feature type="transmembrane region" description="Helical" evidence="1">
    <location>
        <begin position="130"/>
        <end position="152"/>
    </location>
</feature>
<evidence type="ECO:0000313" key="3">
    <source>
        <dbReference type="Proteomes" id="UP000682811"/>
    </source>
</evidence>
<protein>
    <submittedName>
        <fullName evidence="2">Uncharacterized protein</fullName>
    </submittedName>
</protein>
<proteinExistence type="predicted"/>
<gene>
    <name evidence="2" type="ORF">J34TS1_33230</name>
</gene>
<keyword evidence="1" id="KW-1133">Transmembrane helix</keyword>
<organism evidence="2 3">
    <name type="scientific">Paenibacillus azoreducens</name>
    <dbReference type="NCBI Taxonomy" id="116718"/>
    <lineage>
        <taxon>Bacteria</taxon>
        <taxon>Bacillati</taxon>
        <taxon>Bacillota</taxon>
        <taxon>Bacilli</taxon>
        <taxon>Bacillales</taxon>
        <taxon>Paenibacillaceae</taxon>
        <taxon>Paenibacillus</taxon>
    </lineage>
</organism>
<name>A0A919YFX4_9BACL</name>
<sequence>MRYEVRLEGFEGQLVEVEPRLGGLWGGPRLFVNDQQVPGNKKMQLRRNDGREVTVRWKNDLWGVDVPNLDVDGTIIQVAKPMPIGYKIWCLLPILLVFIGGALGGIIGAVGVLVNGAIFRKRSIQPAVKVMIAIAVAIAAFVVYFLIASSIYSLL</sequence>
<dbReference type="Proteomes" id="UP000682811">
    <property type="component" value="Unassembled WGS sequence"/>
</dbReference>
<feature type="transmembrane region" description="Helical" evidence="1">
    <location>
        <begin position="91"/>
        <end position="118"/>
    </location>
</feature>
<evidence type="ECO:0000313" key="2">
    <source>
        <dbReference type="EMBL" id="GIO48558.1"/>
    </source>
</evidence>